<accession>A0A1W2EKZ7</accession>
<reference evidence="10 11" key="1">
    <citation type="submission" date="2017-04" db="EMBL/GenBank/DDBJ databases">
        <authorList>
            <person name="Afonso C.L."/>
            <person name="Miller P.J."/>
            <person name="Scott M.A."/>
            <person name="Spackman E."/>
            <person name="Goraichik I."/>
            <person name="Dimitrov K.M."/>
            <person name="Suarez D.L."/>
            <person name="Swayne D.E."/>
        </authorList>
    </citation>
    <scope>NUCLEOTIDE SEQUENCE [LARGE SCALE GENOMIC DNA]</scope>
    <source>
        <strain evidence="10 11">CGMCC 1.12644</strain>
    </source>
</reference>
<dbReference type="EC" id="3.1.3.25" evidence="4"/>
<dbReference type="GO" id="GO:0046872">
    <property type="term" value="F:metal ion binding"/>
    <property type="evidence" value="ECO:0007669"/>
    <property type="project" value="UniProtKB-KW"/>
</dbReference>
<evidence type="ECO:0000256" key="8">
    <source>
        <dbReference type="ARBA" id="ARBA00022842"/>
    </source>
</evidence>
<dbReference type="GO" id="GO:0006020">
    <property type="term" value="P:inositol metabolic process"/>
    <property type="evidence" value="ECO:0007669"/>
    <property type="project" value="TreeGrafter"/>
</dbReference>
<dbReference type="PRINTS" id="PR01959">
    <property type="entry name" value="SBIMPHPHTASE"/>
</dbReference>
<dbReference type="InterPro" id="IPR022337">
    <property type="entry name" value="Inositol_monophosphatase_SuhB"/>
</dbReference>
<evidence type="ECO:0000256" key="4">
    <source>
        <dbReference type="ARBA" id="ARBA00013106"/>
    </source>
</evidence>
<keyword evidence="8 9" id="KW-0460">Magnesium</keyword>
<evidence type="ECO:0000313" key="10">
    <source>
        <dbReference type="EMBL" id="SMD10377.1"/>
    </source>
</evidence>
<evidence type="ECO:0000256" key="2">
    <source>
        <dbReference type="ARBA" id="ARBA00001946"/>
    </source>
</evidence>
<sequence>MTPEIRSEMAAEITCAAGRLARAYFADLGNLCVSRKGHQDFVSAADHAVELLMRERLRSEFPDDAVIGEEHDPIEGTSGFTWVIDPIDGTTNFVSGIPAWTVVLAGVQDGRTVCGVIYDPCHDELFVAMEGKGAWMNREILQIGRGTDLLSGSLGLGYSNRRDARGVVRLIELLLARGGVFVRNASGALSLAYVASGRFLGYIEEHMNAWDCLAGQLLISEAGGRIEHQSTADILRDGGRIVVAAPGVFEEVQKLADSAFKDK</sequence>
<dbReference type="PANTHER" id="PTHR20854:SF4">
    <property type="entry name" value="INOSITOL-1-MONOPHOSPHATASE-RELATED"/>
    <property type="match status" value="1"/>
</dbReference>
<comment type="catalytic activity">
    <reaction evidence="1">
        <text>a myo-inositol phosphate + H2O = myo-inositol + phosphate</text>
        <dbReference type="Rhea" id="RHEA:24056"/>
        <dbReference type="ChEBI" id="CHEBI:15377"/>
        <dbReference type="ChEBI" id="CHEBI:17268"/>
        <dbReference type="ChEBI" id="CHEBI:43474"/>
        <dbReference type="ChEBI" id="CHEBI:84139"/>
        <dbReference type="EC" id="3.1.3.25"/>
    </reaction>
</comment>
<name>A0A1W2EKZ7_9RHOB</name>
<evidence type="ECO:0000256" key="1">
    <source>
        <dbReference type="ARBA" id="ARBA00001033"/>
    </source>
</evidence>
<evidence type="ECO:0000313" key="11">
    <source>
        <dbReference type="Proteomes" id="UP000192330"/>
    </source>
</evidence>
<proteinExistence type="inferred from homology"/>
<keyword evidence="6 9" id="KW-0479">Metal-binding</keyword>
<dbReference type="SUPFAM" id="SSF56655">
    <property type="entry name" value="Carbohydrate phosphatase"/>
    <property type="match status" value="1"/>
</dbReference>
<dbReference type="GO" id="GO:0007165">
    <property type="term" value="P:signal transduction"/>
    <property type="evidence" value="ECO:0007669"/>
    <property type="project" value="TreeGrafter"/>
</dbReference>
<feature type="binding site" evidence="9">
    <location>
        <position position="211"/>
    </location>
    <ligand>
        <name>Mg(2+)</name>
        <dbReference type="ChEBI" id="CHEBI:18420"/>
        <label>1</label>
        <note>catalytic</note>
    </ligand>
</feature>
<organism evidence="10 11">
    <name type="scientific">Primorskyibacter flagellatus</name>
    <dbReference type="NCBI Taxonomy" id="1387277"/>
    <lineage>
        <taxon>Bacteria</taxon>
        <taxon>Pseudomonadati</taxon>
        <taxon>Pseudomonadota</taxon>
        <taxon>Alphaproteobacteria</taxon>
        <taxon>Rhodobacterales</taxon>
        <taxon>Roseobacteraceae</taxon>
        <taxon>Primorskyibacter</taxon>
    </lineage>
</organism>
<dbReference type="PROSITE" id="PS00629">
    <property type="entry name" value="IMP_1"/>
    <property type="match status" value="1"/>
</dbReference>
<feature type="binding site" evidence="9">
    <location>
        <position position="69"/>
    </location>
    <ligand>
        <name>Mg(2+)</name>
        <dbReference type="ChEBI" id="CHEBI:18420"/>
        <label>1</label>
        <note>catalytic</note>
    </ligand>
</feature>
<dbReference type="RefSeq" id="WP_328588534.1">
    <property type="nucleotide sequence ID" value="NZ_FWYD01000032.1"/>
</dbReference>
<dbReference type="FunFam" id="3.30.540.10:FF:000003">
    <property type="entry name" value="Inositol-1-monophosphatase"/>
    <property type="match status" value="1"/>
</dbReference>
<keyword evidence="7" id="KW-0378">Hydrolase</keyword>
<dbReference type="AlphaFoldDB" id="A0A1W2EKZ7"/>
<dbReference type="Gene3D" id="3.40.190.80">
    <property type="match status" value="1"/>
</dbReference>
<feature type="binding site" evidence="9">
    <location>
        <position position="85"/>
    </location>
    <ligand>
        <name>Mg(2+)</name>
        <dbReference type="ChEBI" id="CHEBI:18420"/>
        <label>1</label>
        <note>catalytic</note>
    </ligand>
</feature>
<dbReference type="EMBL" id="FWYD01000032">
    <property type="protein sequence ID" value="SMD10377.1"/>
    <property type="molecule type" value="Genomic_DNA"/>
</dbReference>
<dbReference type="Proteomes" id="UP000192330">
    <property type="component" value="Unassembled WGS sequence"/>
</dbReference>
<dbReference type="PANTHER" id="PTHR20854">
    <property type="entry name" value="INOSITOL MONOPHOSPHATASE"/>
    <property type="match status" value="1"/>
</dbReference>
<evidence type="ECO:0000256" key="9">
    <source>
        <dbReference type="PIRSR" id="PIRSR600760-2"/>
    </source>
</evidence>
<protein>
    <recommendedName>
        <fullName evidence="5">Inositol-1-monophosphatase</fullName>
        <ecNumber evidence="4">3.1.3.25</ecNumber>
    </recommendedName>
</protein>
<evidence type="ECO:0000256" key="3">
    <source>
        <dbReference type="ARBA" id="ARBA00009759"/>
    </source>
</evidence>
<comment type="similarity">
    <text evidence="3">Belongs to the inositol monophosphatase superfamily.</text>
</comment>
<comment type="cofactor">
    <cofactor evidence="2 9">
        <name>Mg(2+)</name>
        <dbReference type="ChEBI" id="CHEBI:18420"/>
    </cofactor>
</comment>
<gene>
    <name evidence="10" type="ORF">SAMN06295998_13213</name>
</gene>
<evidence type="ECO:0000256" key="7">
    <source>
        <dbReference type="ARBA" id="ARBA00022801"/>
    </source>
</evidence>
<feature type="binding site" evidence="9">
    <location>
        <position position="87"/>
    </location>
    <ligand>
        <name>Mg(2+)</name>
        <dbReference type="ChEBI" id="CHEBI:18420"/>
        <label>1</label>
        <note>catalytic</note>
    </ligand>
</feature>
<dbReference type="GO" id="GO:0008934">
    <property type="term" value="F:inositol monophosphate 1-phosphatase activity"/>
    <property type="evidence" value="ECO:0007669"/>
    <property type="project" value="InterPro"/>
</dbReference>
<dbReference type="Pfam" id="PF00459">
    <property type="entry name" value="Inositol_P"/>
    <property type="match status" value="1"/>
</dbReference>
<feature type="binding site" evidence="9">
    <location>
        <position position="88"/>
    </location>
    <ligand>
        <name>Mg(2+)</name>
        <dbReference type="ChEBI" id="CHEBI:18420"/>
        <label>1</label>
        <note>catalytic</note>
    </ligand>
</feature>
<dbReference type="STRING" id="1387277.SAMN06295998_13213"/>
<keyword evidence="11" id="KW-1185">Reference proteome</keyword>
<evidence type="ECO:0000256" key="5">
    <source>
        <dbReference type="ARBA" id="ARBA00019784"/>
    </source>
</evidence>
<dbReference type="Gene3D" id="3.30.540.10">
    <property type="entry name" value="Fructose-1,6-Bisphosphatase, subunit A, domain 1"/>
    <property type="match status" value="1"/>
</dbReference>
<dbReference type="PRINTS" id="PR00377">
    <property type="entry name" value="IMPHPHTASES"/>
</dbReference>
<dbReference type="InterPro" id="IPR020583">
    <property type="entry name" value="Inositol_monoP_metal-BS"/>
</dbReference>
<dbReference type="InterPro" id="IPR000760">
    <property type="entry name" value="Inositol_monophosphatase-like"/>
</dbReference>
<evidence type="ECO:0000256" key="6">
    <source>
        <dbReference type="ARBA" id="ARBA00022723"/>
    </source>
</evidence>